<dbReference type="AlphaFoldDB" id="A0A162Z9B2"/>
<organism evidence="2 3">
    <name type="scientific">Phycomyces blakesleeanus (strain ATCC 8743b / DSM 1359 / FGSC 10004 / NBRC 33097 / NRRL 1555)</name>
    <dbReference type="NCBI Taxonomy" id="763407"/>
    <lineage>
        <taxon>Eukaryota</taxon>
        <taxon>Fungi</taxon>
        <taxon>Fungi incertae sedis</taxon>
        <taxon>Mucoromycota</taxon>
        <taxon>Mucoromycotina</taxon>
        <taxon>Mucoromycetes</taxon>
        <taxon>Mucorales</taxon>
        <taxon>Phycomycetaceae</taxon>
        <taxon>Phycomyces</taxon>
    </lineage>
</organism>
<dbReference type="InterPro" id="IPR012471">
    <property type="entry name" value="DUF1690"/>
</dbReference>
<dbReference type="Proteomes" id="UP000077315">
    <property type="component" value="Unassembled WGS sequence"/>
</dbReference>
<dbReference type="Pfam" id="PF07956">
    <property type="entry name" value="DUF1690"/>
    <property type="match status" value="1"/>
</dbReference>
<feature type="coiled-coil region" evidence="1">
    <location>
        <begin position="50"/>
        <end position="77"/>
    </location>
</feature>
<dbReference type="FunCoup" id="A0A162Z9B2">
    <property type="interactions" value="30"/>
</dbReference>
<keyword evidence="1" id="KW-0175">Coiled coil</keyword>
<name>A0A162Z9B2_PHYB8</name>
<evidence type="ECO:0008006" key="4">
    <source>
        <dbReference type="Google" id="ProtNLM"/>
    </source>
</evidence>
<proteinExistence type="predicted"/>
<evidence type="ECO:0000256" key="1">
    <source>
        <dbReference type="SAM" id="Coils"/>
    </source>
</evidence>
<keyword evidence="3" id="KW-1185">Reference proteome</keyword>
<reference evidence="3" key="1">
    <citation type="submission" date="2015-06" db="EMBL/GenBank/DDBJ databases">
        <title>Expansion of signal transduction pathways in fungi by whole-genome duplication.</title>
        <authorList>
            <consortium name="DOE Joint Genome Institute"/>
            <person name="Corrochano L.M."/>
            <person name="Kuo A."/>
            <person name="Marcet-Houben M."/>
            <person name="Polaino S."/>
            <person name="Salamov A."/>
            <person name="Villalobos J.M."/>
            <person name="Alvarez M.I."/>
            <person name="Avalos J."/>
            <person name="Benito E.P."/>
            <person name="Benoit I."/>
            <person name="Burger G."/>
            <person name="Camino L.P."/>
            <person name="Canovas D."/>
            <person name="Cerda-Olmedo E."/>
            <person name="Cheng J.-F."/>
            <person name="Dominguez A."/>
            <person name="Elias M."/>
            <person name="Eslava A.P."/>
            <person name="Glaser F."/>
            <person name="Grimwood J."/>
            <person name="Gutierrez G."/>
            <person name="Heitman J."/>
            <person name="Henrissat B."/>
            <person name="Iturriaga E.A."/>
            <person name="Lang B.F."/>
            <person name="Lavin J.L."/>
            <person name="Lee S."/>
            <person name="Li W."/>
            <person name="Lindquist E."/>
            <person name="Lopez-Garcia S."/>
            <person name="Luque E.M."/>
            <person name="Marcos A.T."/>
            <person name="Martin J."/>
            <person name="McCluskey K."/>
            <person name="Medina H.R."/>
            <person name="Miralles-Duran A."/>
            <person name="Miyazaki A."/>
            <person name="Munoz-Torres E."/>
            <person name="Oguiza J.A."/>
            <person name="Ohm R."/>
            <person name="Olmedo M."/>
            <person name="Orejas M."/>
            <person name="Ortiz-Castellanos L."/>
            <person name="Pisabarro A.G."/>
            <person name="Rodriguez-Romero J."/>
            <person name="Ruiz-Herrera J."/>
            <person name="Ruiz-Vazquez R."/>
            <person name="Sanz C."/>
            <person name="Schackwitz W."/>
            <person name="Schmutz J."/>
            <person name="Shahriari M."/>
            <person name="Shelest E."/>
            <person name="Silva-Franco F."/>
            <person name="Soanes D."/>
            <person name="Syed K."/>
            <person name="Tagua V.G."/>
            <person name="Talbot N.J."/>
            <person name="Thon M."/>
            <person name="De vries R.P."/>
            <person name="Wiebenga A."/>
            <person name="Yadav J.S."/>
            <person name="Braun E.L."/>
            <person name="Baker S."/>
            <person name="Garre V."/>
            <person name="Horwitz B."/>
            <person name="Torres-Martinez S."/>
            <person name="Idnurm A."/>
            <person name="Herrera-Estrella A."/>
            <person name="Gabaldon T."/>
            <person name="Grigoriev I.V."/>
        </authorList>
    </citation>
    <scope>NUCLEOTIDE SEQUENCE [LARGE SCALE GENOMIC DNA]</scope>
    <source>
        <strain evidence="3">NRRL 1555(-)</strain>
    </source>
</reference>
<dbReference type="RefSeq" id="XP_018283211.1">
    <property type="nucleotide sequence ID" value="XM_018434286.1"/>
</dbReference>
<accession>A0A162Z9B2</accession>
<evidence type="ECO:0000313" key="2">
    <source>
        <dbReference type="EMBL" id="OAD65171.1"/>
    </source>
</evidence>
<dbReference type="VEuPathDB" id="FungiDB:PHYBLDRAFT_160884"/>
<protein>
    <recommendedName>
        <fullName evidence="4">MICOS complex subunit MIC19</fullName>
    </recommendedName>
</protein>
<dbReference type="OrthoDB" id="5544375at2759"/>
<sequence>MGAQQSKSEPVIFYNQNVPLQFSQGLVDSLETRTKVRSAPAASSQQVRPEEVEERVRERVAEELKRVQEKQEEINQRVYSDMAKKNIDNDQNSVVLGADINNMIEKIKRTPAKAIPAEIAERQEALVVCYKNNESRPLDCWKEVEAFKASVAKAQKTFVAAYQ</sequence>
<gene>
    <name evidence="2" type="ORF">PHYBLDRAFT_160884</name>
</gene>
<dbReference type="InParanoid" id="A0A162Z9B2"/>
<dbReference type="EMBL" id="KV441030">
    <property type="protein sequence ID" value="OAD65171.1"/>
    <property type="molecule type" value="Genomic_DNA"/>
</dbReference>
<evidence type="ECO:0000313" key="3">
    <source>
        <dbReference type="Proteomes" id="UP000077315"/>
    </source>
</evidence>
<dbReference type="GeneID" id="28995192"/>